<keyword evidence="3" id="KW-1185">Reference proteome</keyword>
<accession>A0A4C1U6K2</accession>
<reference evidence="2 3" key="1">
    <citation type="journal article" date="2019" name="Commun. Biol.">
        <title>The bagworm genome reveals a unique fibroin gene that provides high tensile strength.</title>
        <authorList>
            <person name="Kono N."/>
            <person name="Nakamura H."/>
            <person name="Ohtoshi R."/>
            <person name="Tomita M."/>
            <person name="Numata K."/>
            <person name="Arakawa K."/>
        </authorList>
    </citation>
    <scope>NUCLEOTIDE SEQUENCE [LARGE SCALE GENOMIC DNA]</scope>
</reference>
<protein>
    <submittedName>
        <fullName evidence="2">Uncharacterized protein</fullName>
    </submittedName>
</protein>
<gene>
    <name evidence="2" type="ORF">EVAR_7123_1</name>
</gene>
<proteinExistence type="predicted"/>
<evidence type="ECO:0000256" key="1">
    <source>
        <dbReference type="SAM" id="MobiDB-lite"/>
    </source>
</evidence>
<feature type="compositionally biased region" description="Basic and acidic residues" evidence="1">
    <location>
        <begin position="254"/>
        <end position="277"/>
    </location>
</feature>
<organism evidence="2 3">
    <name type="scientific">Eumeta variegata</name>
    <name type="common">Bagworm moth</name>
    <name type="synonym">Eumeta japonica</name>
    <dbReference type="NCBI Taxonomy" id="151549"/>
    <lineage>
        <taxon>Eukaryota</taxon>
        <taxon>Metazoa</taxon>
        <taxon>Ecdysozoa</taxon>
        <taxon>Arthropoda</taxon>
        <taxon>Hexapoda</taxon>
        <taxon>Insecta</taxon>
        <taxon>Pterygota</taxon>
        <taxon>Neoptera</taxon>
        <taxon>Endopterygota</taxon>
        <taxon>Lepidoptera</taxon>
        <taxon>Glossata</taxon>
        <taxon>Ditrysia</taxon>
        <taxon>Tineoidea</taxon>
        <taxon>Psychidae</taxon>
        <taxon>Oiketicinae</taxon>
        <taxon>Eumeta</taxon>
    </lineage>
</organism>
<dbReference type="EMBL" id="BGZK01000134">
    <property type="protein sequence ID" value="GBP21910.1"/>
    <property type="molecule type" value="Genomic_DNA"/>
</dbReference>
<evidence type="ECO:0000313" key="2">
    <source>
        <dbReference type="EMBL" id="GBP21910.1"/>
    </source>
</evidence>
<evidence type="ECO:0000313" key="3">
    <source>
        <dbReference type="Proteomes" id="UP000299102"/>
    </source>
</evidence>
<comment type="caution">
    <text evidence="2">The sequence shown here is derived from an EMBL/GenBank/DDBJ whole genome shotgun (WGS) entry which is preliminary data.</text>
</comment>
<name>A0A4C1U6K2_EUMVA</name>
<dbReference type="Proteomes" id="UP000299102">
    <property type="component" value="Unassembled WGS sequence"/>
</dbReference>
<feature type="region of interest" description="Disordered" evidence="1">
    <location>
        <begin position="245"/>
        <end position="277"/>
    </location>
</feature>
<sequence>MKVSILCPDALSLGRKELSHKRYLPSEQNQLLHESAKARSRNPHRWRGYVSIKKINVLSIVKLVTGGHEAFPERPFVLALCSAAPISRFAGCRPPPGRPPLKHPTVRHLAGTPMRSRYVGTKSPSLDDLWLPTVVERVIGNDESREALPTFCKETKSQKKAAERKHGDSPLLGIRRTGRRINAYALLQPRPQLMIVVYWACSVRTRCCSACPCGAFPKNTSRWLPPSLSHVKCFVQIETVIDNGIGIESGTNGENERTEYRDSGQNRERDRENECRSAVRRESVTRVDIGNTIESKIENRKEI</sequence>
<dbReference type="AlphaFoldDB" id="A0A4C1U6K2"/>